<keyword evidence="2" id="KW-1185">Reference proteome</keyword>
<protein>
    <submittedName>
        <fullName evidence="1">Uncharacterized protein</fullName>
    </submittedName>
</protein>
<sequence>MTLEDECKQLMYYRDKVKEFKKMEEEARKKIILYLKNHNQEGVIFKHNNKHITLMVESTTVKKNITPKEKEKKVHSILANAGVKNIDLATQEIINGLKQVSITNKPNKDKLKLKTTK</sequence>
<evidence type="ECO:0000313" key="1">
    <source>
        <dbReference type="EMBL" id="CCV01764.1"/>
    </source>
</evidence>
<accession>S6DDR0</accession>
<dbReference type="RefSeq" id="YP_008357385.1">
    <property type="nucleotide sequence ID" value="NC_021901.1"/>
</dbReference>
<proteinExistence type="predicted"/>
<organism evidence="1 2">
    <name type="scientific">Invertebrate iridescent virus 22</name>
    <dbReference type="NCBI Taxonomy" id="345198"/>
    <lineage>
        <taxon>Viruses</taxon>
        <taxon>Varidnaviria</taxon>
        <taxon>Bamfordvirae</taxon>
        <taxon>Nucleocytoviricota</taxon>
        <taxon>Megaviricetes</taxon>
        <taxon>Pimascovirales</taxon>
        <taxon>Pimascovirales incertae sedis</taxon>
        <taxon>Iridoviridae</taxon>
        <taxon>Betairidovirinae</taxon>
        <taxon>Chloriridovirus</taxon>
        <taxon>Chloriridovirus simulium1</taxon>
    </lineage>
</organism>
<dbReference type="GeneID" id="16414426"/>
<dbReference type="KEGG" id="vg:16414426"/>
<dbReference type="Proteomes" id="UP000154968">
    <property type="component" value="Segment"/>
</dbReference>
<name>S6DDR0_9VIRU</name>
<gene>
    <name evidence="1" type="primary">087R</name>
    <name evidence="1" type="ORF">IIV22_087R</name>
</gene>
<evidence type="ECO:0000313" key="2">
    <source>
        <dbReference type="Proteomes" id="UP000154968"/>
    </source>
</evidence>
<reference evidence="1 2" key="1">
    <citation type="journal article" date="2013" name="J. Gen. Virol.">
        <title>Complete genome sequence of invertebrate iridescent virus 22 isolated from a blackfly larva.</title>
        <authorList>
            <person name="Piegu B."/>
            <person name="Guizard S."/>
            <person name="Spears T."/>
            <person name="Cruaud C."/>
            <person name="Couloux A."/>
            <person name="Bideshi D.K."/>
            <person name="Federici B.A."/>
            <person name="Bigot Y."/>
        </authorList>
    </citation>
    <scope>NUCLEOTIDE SEQUENCE [LARGE SCALE GENOMIC DNA]</scope>
</reference>
<dbReference type="EMBL" id="HF920633">
    <property type="protein sequence ID" value="CCV01764.1"/>
    <property type="molecule type" value="Genomic_DNA"/>
</dbReference>